<sequence length="78" mass="8805">MESQNNIVSNRLSKALIDLNKAYNDCEEETTRLLDEGANLENFLEEMSDAFGEVKDKVAQLIAEFAMFNAQKVAEKSM</sequence>
<dbReference type="AlphaFoldDB" id="A0AAW3FDW4"/>
<organism evidence="2 3">
    <name type="scientific">Prevotella histicola JCM 15637 = DNF00424</name>
    <dbReference type="NCBI Taxonomy" id="1236504"/>
    <lineage>
        <taxon>Bacteria</taxon>
        <taxon>Pseudomonadati</taxon>
        <taxon>Bacteroidota</taxon>
        <taxon>Bacteroidia</taxon>
        <taxon>Bacteroidales</taxon>
        <taxon>Prevotellaceae</taxon>
        <taxon>Prevotella</taxon>
    </lineage>
</organism>
<feature type="coiled-coil region" evidence="1">
    <location>
        <begin position="9"/>
        <end position="64"/>
    </location>
</feature>
<dbReference type="RefSeq" id="WP_036871043.1">
    <property type="nucleotide sequence ID" value="NZ_JRNJ01000104.1"/>
</dbReference>
<dbReference type="Proteomes" id="UP000029533">
    <property type="component" value="Unassembled WGS sequence"/>
</dbReference>
<reference evidence="2 3" key="1">
    <citation type="submission" date="2014-07" db="EMBL/GenBank/DDBJ databases">
        <authorList>
            <person name="McCorrison J."/>
            <person name="Sanka R."/>
            <person name="Torralba M."/>
            <person name="Gillis M."/>
            <person name="Haft D.H."/>
            <person name="Methe B."/>
            <person name="Sutton G."/>
            <person name="Nelson K.E."/>
        </authorList>
    </citation>
    <scope>NUCLEOTIDE SEQUENCE [LARGE SCALE GENOMIC DNA]</scope>
    <source>
        <strain evidence="2 3">DNF00424</strain>
    </source>
</reference>
<dbReference type="EMBL" id="JRNJ01000104">
    <property type="protein sequence ID" value="KGF24864.1"/>
    <property type="molecule type" value="Genomic_DNA"/>
</dbReference>
<comment type="caution">
    <text evidence="2">The sequence shown here is derived from an EMBL/GenBank/DDBJ whole genome shotgun (WGS) entry which is preliminary data.</text>
</comment>
<evidence type="ECO:0000256" key="1">
    <source>
        <dbReference type="SAM" id="Coils"/>
    </source>
</evidence>
<keyword evidence="1" id="KW-0175">Coiled coil</keyword>
<proteinExistence type="predicted"/>
<evidence type="ECO:0000313" key="3">
    <source>
        <dbReference type="Proteomes" id="UP000029533"/>
    </source>
</evidence>
<evidence type="ECO:0000313" key="2">
    <source>
        <dbReference type="EMBL" id="KGF24864.1"/>
    </source>
</evidence>
<protein>
    <submittedName>
        <fullName evidence="2">Uncharacterized protein</fullName>
    </submittedName>
</protein>
<accession>A0AAW3FDW4</accession>
<gene>
    <name evidence="2" type="ORF">HMPREF2132_11250</name>
</gene>
<name>A0AAW3FDW4_9BACT</name>